<evidence type="ECO:0000313" key="2">
    <source>
        <dbReference type="EMBL" id="EJZ57476.1"/>
    </source>
</evidence>
<dbReference type="AlphaFoldDB" id="A0A7U9CLF5"/>
<feature type="compositionally biased region" description="Pro residues" evidence="1">
    <location>
        <begin position="1"/>
        <end position="12"/>
    </location>
</feature>
<organism evidence="2 3">
    <name type="scientific">Pseudomonas fluorescens R124</name>
    <dbReference type="NCBI Taxonomy" id="743713"/>
    <lineage>
        <taxon>Bacteria</taxon>
        <taxon>Pseudomonadati</taxon>
        <taxon>Pseudomonadota</taxon>
        <taxon>Gammaproteobacteria</taxon>
        <taxon>Pseudomonadales</taxon>
        <taxon>Pseudomonadaceae</taxon>
        <taxon>Pseudomonas</taxon>
    </lineage>
</organism>
<feature type="compositionally biased region" description="Basic and acidic residues" evidence="1">
    <location>
        <begin position="13"/>
        <end position="26"/>
    </location>
</feature>
<protein>
    <submittedName>
        <fullName evidence="2">Uncharacterized protein</fullName>
    </submittedName>
</protein>
<name>A0A7U9CLF5_PSEFL</name>
<accession>A0A7U9CLF5</accession>
<feature type="region of interest" description="Disordered" evidence="1">
    <location>
        <begin position="1"/>
        <end position="26"/>
    </location>
</feature>
<reference evidence="2 3" key="1">
    <citation type="submission" date="2012-08" db="EMBL/GenBank/DDBJ databases">
        <title>The genome of cave-isolated P. fluorescens strain R124 demonstrates phenotypic adaptation to the mineral environment.</title>
        <authorList>
            <person name="Barton M.D."/>
            <person name="Petronio M."/>
            <person name="Giarrizzo J.G."/>
            <person name="Bowling B.V."/>
            <person name="Barton H.A."/>
        </authorList>
    </citation>
    <scope>NUCLEOTIDE SEQUENCE [LARGE SCALE GENOMIC DNA]</scope>
    <source>
        <strain evidence="2 3">R124</strain>
    </source>
</reference>
<dbReference type="EMBL" id="CM001561">
    <property type="protein sequence ID" value="EJZ57476.1"/>
    <property type="molecule type" value="Genomic_DNA"/>
</dbReference>
<dbReference type="Proteomes" id="UP000006045">
    <property type="component" value="Chromosome"/>
</dbReference>
<proteinExistence type="predicted"/>
<sequence>MFKATPNPPKTDPTPHHPEFESQKTKEAADRALDFYLVTARLTVFQAGKKSTEALACRVFKCKKGDVGWLRNFSVPSLPTSRFARANPPQSRRLYPY</sequence>
<evidence type="ECO:0000313" key="3">
    <source>
        <dbReference type="Proteomes" id="UP000006045"/>
    </source>
</evidence>
<evidence type="ECO:0000256" key="1">
    <source>
        <dbReference type="SAM" id="MobiDB-lite"/>
    </source>
</evidence>
<gene>
    <name evidence="2" type="ORF">I1A_001796</name>
</gene>